<gene>
    <name evidence="1" type="ORF">HMPREF1705_04582</name>
</gene>
<evidence type="ECO:0000313" key="2">
    <source>
        <dbReference type="Proteomes" id="UP000005273"/>
    </source>
</evidence>
<proteinExistence type="predicted"/>
<name>A0A0T5XAC2_9BACT</name>
<protein>
    <submittedName>
        <fullName evidence="1">DHHA1 domain protein</fullName>
    </submittedName>
</protein>
<dbReference type="AlphaFoldDB" id="A0A0T5XAC2"/>
<dbReference type="EMBL" id="ACJX03000001">
    <property type="protein sequence ID" value="KRT35311.1"/>
    <property type="molecule type" value="Genomic_DNA"/>
</dbReference>
<comment type="caution">
    <text evidence="1">The sequence shown here is derived from an EMBL/GenBank/DDBJ whole genome shotgun (WGS) entry which is preliminary data.</text>
</comment>
<dbReference type="Proteomes" id="UP000005273">
    <property type="component" value="Unassembled WGS sequence"/>
</dbReference>
<dbReference type="SUPFAM" id="SSF64182">
    <property type="entry name" value="DHH phosphoesterases"/>
    <property type="match status" value="1"/>
</dbReference>
<dbReference type="InterPro" id="IPR052968">
    <property type="entry name" value="Nucleotide_metab_enz"/>
</dbReference>
<dbReference type="PANTHER" id="PTHR42146:SF1">
    <property type="entry name" value="OLIGORIBONUCLEASE NRNB"/>
    <property type="match status" value="1"/>
</dbReference>
<reference evidence="2" key="1">
    <citation type="submission" date="2012-09" db="EMBL/GenBank/DDBJ databases">
        <authorList>
            <person name="Weinstock G."/>
            <person name="Sodergren E."/>
            <person name="Clifton S."/>
            <person name="Fulton L."/>
            <person name="Fulton B."/>
            <person name="Courtney L."/>
            <person name="Fronick C."/>
            <person name="Harrison M."/>
            <person name="Strong C."/>
            <person name="Farmer C."/>
            <person name="Delehaunty K."/>
            <person name="Markovic C."/>
            <person name="Hall O."/>
            <person name="Minx P."/>
            <person name="Tomlinson C."/>
            <person name="Mitreva M."/>
            <person name="Nelson J."/>
            <person name="Hou S."/>
            <person name="Wollam A."/>
            <person name="Pepin K.H."/>
            <person name="Johnson M."/>
            <person name="Bhonagiri V."/>
            <person name="Nash W.E."/>
            <person name="Suruliraj S."/>
            <person name="Warren W."/>
            <person name="Chinwalla A."/>
            <person name="Mardis E.R."/>
            <person name="Wilson R.K."/>
        </authorList>
    </citation>
    <scope>NUCLEOTIDE SEQUENCE [LARGE SCALE GENOMIC DNA]</scope>
    <source>
        <strain evidence="2">OS1</strain>
    </source>
</reference>
<dbReference type="eggNOG" id="COG2404">
    <property type="taxonomic scope" value="Bacteria"/>
</dbReference>
<dbReference type="InterPro" id="IPR038763">
    <property type="entry name" value="DHH_sf"/>
</dbReference>
<evidence type="ECO:0000313" key="1">
    <source>
        <dbReference type="EMBL" id="KRT35311.1"/>
    </source>
</evidence>
<keyword evidence="2" id="KW-1185">Reference proteome</keyword>
<dbReference type="PANTHER" id="PTHR42146">
    <property type="entry name" value="3',5'-CYCLIC-NUCLEOTIDE PHOSPHODIESTERASE"/>
    <property type="match status" value="1"/>
</dbReference>
<sequence length="338" mass="37728">MRPLINIISHTDLDGVVAAAVAWHALYPDNSPLQIYLIGYGDVDNVIFDSVKSGRSLVVLDLFCQRRETIDLIDNFFDGGSPICFDHHKTTLERWGNRSWLKIDTSCCAAKVYYNWLMSLELPKNVEERLLPLSDIVEVANDRDLWLGQIPESRLWQALITMCGPWSVLGRLIANPSSSLSEGEYEATVTFVRDQEERFATALERVKRFGDDLVAVGPELLQFGDVSDFCGLILDRNEDPPKMVAVANKKVTGEWAVSLRSRTGLAGKITGMLRDGKKIHGGGHGDAAALYFPSHYSLEQICDSILSAIKLISEQETPISMTLGDMLKNRLKQGEERK</sequence>
<dbReference type="STRING" id="592015.HMPREF1705_04582"/>
<dbReference type="RefSeq" id="WP_009202053.1">
    <property type="nucleotide sequence ID" value="NZ_ACJX03000001.1"/>
</dbReference>
<accession>A0A0T5XAC2</accession>
<organism evidence="1 2">
    <name type="scientific">Acetomicrobium hydrogeniformans ATCC BAA-1850</name>
    <dbReference type="NCBI Taxonomy" id="592015"/>
    <lineage>
        <taxon>Bacteria</taxon>
        <taxon>Thermotogati</taxon>
        <taxon>Synergistota</taxon>
        <taxon>Synergistia</taxon>
        <taxon>Synergistales</taxon>
        <taxon>Acetomicrobiaceae</taxon>
        <taxon>Acetomicrobium</taxon>
    </lineage>
</organism>